<gene>
    <name evidence="2" type="ORF">ACFQE5_09070</name>
</gene>
<organism evidence="2 3">
    <name type="scientific">Pseudonocardia hispaniensis</name>
    <dbReference type="NCBI Taxonomy" id="904933"/>
    <lineage>
        <taxon>Bacteria</taxon>
        <taxon>Bacillati</taxon>
        <taxon>Actinomycetota</taxon>
        <taxon>Actinomycetes</taxon>
        <taxon>Pseudonocardiales</taxon>
        <taxon>Pseudonocardiaceae</taxon>
        <taxon>Pseudonocardia</taxon>
    </lineage>
</organism>
<dbReference type="EMBL" id="JBHSQW010000018">
    <property type="protein sequence ID" value="MFC5994359.1"/>
    <property type="molecule type" value="Genomic_DNA"/>
</dbReference>
<evidence type="ECO:0000256" key="1">
    <source>
        <dbReference type="SAM" id="MobiDB-lite"/>
    </source>
</evidence>
<dbReference type="Proteomes" id="UP001596302">
    <property type="component" value="Unassembled WGS sequence"/>
</dbReference>
<accession>A0ABW1J1H8</accession>
<proteinExistence type="predicted"/>
<keyword evidence="3" id="KW-1185">Reference proteome</keyword>
<evidence type="ECO:0000313" key="2">
    <source>
        <dbReference type="EMBL" id="MFC5994359.1"/>
    </source>
</evidence>
<sequence>MMRAEVIGPARDELTDGAGPRDLRPSSRATRARRLGSVTAQQLSHTQPFTGAPPLTATLTRALTAVSVPIFAGAVRWWVAGTKGGIELRAALSGTVPASVQRPTRVAAGSGLLAARLAVAVAGYRPFTTVLPDHRRPGLLAVLRLGALGEPTPTERALFGALVRPAAAPARMAAAAAVPLLRRAVDTEGAWLRSSLDPADRARMEAMLAEVGGDASPDAQLLVVGSHHDLPAADLRAGLAVRRLLLCAAAFGLVGDVLAGPRELARRRRELPGAGPGLIPQVLLQVGPAG</sequence>
<feature type="region of interest" description="Disordered" evidence="1">
    <location>
        <begin position="1"/>
        <end position="30"/>
    </location>
</feature>
<evidence type="ECO:0000313" key="3">
    <source>
        <dbReference type="Proteomes" id="UP001596302"/>
    </source>
</evidence>
<reference evidence="3" key="1">
    <citation type="journal article" date="2019" name="Int. J. Syst. Evol. Microbiol.">
        <title>The Global Catalogue of Microorganisms (GCM) 10K type strain sequencing project: providing services to taxonomists for standard genome sequencing and annotation.</title>
        <authorList>
            <consortium name="The Broad Institute Genomics Platform"/>
            <consortium name="The Broad Institute Genome Sequencing Center for Infectious Disease"/>
            <person name="Wu L."/>
            <person name="Ma J."/>
        </authorList>
    </citation>
    <scope>NUCLEOTIDE SEQUENCE [LARGE SCALE GENOMIC DNA]</scope>
    <source>
        <strain evidence="3">CCM 8391</strain>
    </source>
</reference>
<feature type="compositionally biased region" description="Basic and acidic residues" evidence="1">
    <location>
        <begin position="10"/>
        <end position="25"/>
    </location>
</feature>
<name>A0ABW1J1H8_9PSEU</name>
<comment type="caution">
    <text evidence="2">The sequence shown here is derived from an EMBL/GenBank/DDBJ whole genome shotgun (WGS) entry which is preliminary data.</text>
</comment>
<protein>
    <submittedName>
        <fullName evidence="2">Uncharacterized protein</fullName>
    </submittedName>
</protein>